<feature type="binding site" evidence="10">
    <location>
        <position position="326"/>
    </location>
    <ligand>
        <name>NAD(+)</name>
        <dbReference type="ChEBI" id="CHEBI:57540"/>
    </ligand>
</feature>
<dbReference type="FunFam" id="3.40.50.10730:FF:000001">
    <property type="entry name" value="Urocanate hydratase"/>
    <property type="match status" value="1"/>
</dbReference>
<dbReference type="GO" id="GO:0019556">
    <property type="term" value="P:L-histidine catabolic process to glutamate and formamide"/>
    <property type="evidence" value="ECO:0007669"/>
    <property type="project" value="UniProtKB-UniPathway"/>
</dbReference>
<feature type="active site" evidence="10">
    <location>
        <position position="413"/>
    </location>
</feature>
<evidence type="ECO:0000256" key="7">
    <source>
        <dbReference type="ARBA" id="ARBA00031640"/>
    </source>
</evidence>
<feature type="domain" description="Urocanase Rossmann-like" evidence="11">
    <location>
        <begin position="140"/>
        <end position="352"/>
    </location>
</feature>
<comment type="catalytic activity">
    <reaction evidence="8 10">
        <text>4-imidazolone-5-propanoate = trans-urocanate + H2O</text>
        <dbReference type="Rhea" id="RHEA:13101"/>
        <dbReference type="ChEBI" id="CHEBI:15377"/>
        <dbReference type="ChEBI" id="CHEBI:17771"/>
        <dbReference type="ChEBI" id="CHEBI:77893"/>
        <dbReference type="EC" id="4.2.1.49"/>
    </reaction>
</comment>
<feature type="binding site" evidence="10">
    <location>
        <position position="201"/>
    </location>
    <ligand>
        <name>NAD(+)</name>
        <dbReference type="ChEBI" id="CHEBI:57540"/>
    </ligand>
</feature>
<keyword evidence="10" id="KW-0963">Cytoplasm</keyword>
<dbReference type="HAMAP" id="MF_00577">
    <property type="entry name" value="HutU"/>
    <property type="match status" value="1"/>
</dbReference>
<dbReference type="GO" id="GO:0005737">
    <property type="term" value="C:cytoplasm"/>
    <property type="evidence" value="ECO:0007669"/>
    <property type="project" value="UniProtKB-SubCell"/>
</dbReference>
<dbReference type="eggNOG" id="COG2987">
    <property type="taxonomic scope" value="Bacteria"/>
</dbReference>
<keyword evidence="6 10" id="KW-0456">Lyase</keyword>
<dbReference type="Pfam" id="PF17392">
    <property type="entry name" value="Urocanase_C"/>
    <property type="match status" value="1"/>
</dbReference>
<comment type="function">
    <text evidence="9 10">Catalyzes the conversion of urocanate to 4-imidazolone-5-propionate.</text>
</comment>
<dbReference type="STRING" id="631454.N177_2776"/>
<dbReference type="GO" id="GO:0016153">
    <property type="term" value="F:urocanate hydratase activity"/>
    <property type="evidence" value="ECO:0007669"/>
    <property type="project" value="UniProtKB-UniRule"/>
</dbReference>
<accession>V4RCD6</accession>
<dbReference type="PATRIC" id="fig|631454.5.peg.2741"/>
<comment type="similarity">
    <text evidence="2 10">Belongs to the urocanase family.</text>
</comment>
<evidence type="ECO:0000256" key="6">
    <source>
        <dbReference type="ARBA" id="ARBA00023239"/>
    </source>
</evidence>
<dbReference type="Gene3D" id="3.40.50.10730">
    <property type="entry name" value="Urocanase like domains"/>
    <property type="match status" value="1"/>
</dbReference>
<dbReference type="InterPro" id="IPR036190">
    <property type="entry name" value="Urocanase_sf"/>
</dbReference>
<dbReference type="InterPro" id="IPR035400">
    <property type="entry name" value="Urocanase_N"/>
</dbReference>
<dbReference type="Gene3D" id="3.40.1770.10">
    <property type="entry name" value="Urocanase superfamily"/>
    <property type="match status" value="1"/>
</dbReference>
<evidence type="ECO:0000256" key="10">
    <source>
        <dbReference type="HAMAP-Rule" id="MF_00577"/>
    </source>
</evidence>
<feature type="binding site" evidence="10">
    <location>
        <position position="130"/>
    </location>
    <ligand>
        <name>NAD(+)</name>
        <dbReference type="ChEBI" id="CHEBI:57540"/>
    </ligand>
</feature>
<dbReference type="SUPFAM" id="SSF111326">
    <property type="entry name" value="Urocanase"/>
    <property type="match status" value="1"/>
</dbReference>
<dbReference type="InterPro" id="IPR023637">
    <property type="entry name" value="Urocanase-like"/>
</dbReference>
<feature type="binding site" evidence="10">
    <location>
        <begin position="52"/>
        <end position="53"/>
    </location>
    <ligand>
        <name>NAD(+)</name>
        <dbReference type="ChEBI" id="CHEBI:57540"/>
    </ligand>
</feature>
<dbReference type="Pfam" id="PF17391">
    <property type="entry name" value="Urocanase_N"/>
    <property type="match status" value="1"/>
</dbReference>
<dbReference type="NCBIfam" id="TIGR01228">
    <property type="entry name" value="hutU"/>
    <property type="match status" value="1"/>
</dbReference>
<dbReference type="EMBL" id="AWXZ01000037">
    <property type="protein sequence ID" value="ESR23831.1"/>
    <property type="molecule type" value="Genomic_DNA"/>
</dbReference>
<evidence type="ECO:0000256" key="2">
    <source>
        <dbReference type="ARBA" id="ARBA00007578"/>
    </source>
</evidence>
<feature type="domain" description="Urocanase C-terminal" evidence="13">
    <location>
        <begin position="355"/>
        <end position="548"/>
    </location>
</feature>
<organism evidence="14 15">
    <name type="scientific">Lutibaculum baratangense AMV1</name>
    <dbReference type="NCBI Taxonomy" id="631454"/>
    <lineage>
        <taxon>Bacteria</taxon>
        <taxon>Pseudomonadati</taxon>
        <taxon>Pseudomonadota</taxon>
        <taxon>Alphaproteobacteria</taxon>
        <taxon>Hyphomicrobiales</taxon>
        <taxon>Tepidamorphaceae</taxon>
        <taxon>Lutibaculum</taxon>
    </lineage>
</organism>
<dbReference type="UniPathway" id="UPA00379">
    <property type="reaction ID" value="UER00550"/>
</dbReference>
<dbReference type="InterPro" id="IPR035401">
    <property type="entry name" value="Urocanase_C"/>
</dbReference>
<feature type="binding site" evidence="10">
    <location>
        <begin position="176"/>
        <end position="178"/>
    </location>
    <ligand>
        <name>NAD(+)</name>
        <dbReference type="ChEBI" id="CHEBI:57540"/>
    </ligand>
</feature>
<dbReference type="PANTHER" id="PTHR12216">
    <property type="entry name" value="UROCANATE HYDRATASE"/>
    <property type="match status" value="1"/>
</dbReference>
<dbReference type="AlphaFoldDB" id="V4RCD6"/>
<evidence type="ECO:0000256" key="1">
    <source>
        <dbReference type="ARBA" id="ARBA00004794"/>
    </source>
</evidence>
<comment type="pathway">
    <text evidence="1 10">Amino-acid degradation; L-histidine degradation into L-glutamate; N-formimidoyl-L-glutamate from L-histidine: step 2/3.</text>
</comment>
<dbReference type="Proteomes" id="UP000017819">
    <property type="component" value="Unassembled WGS sequence"/>
</dbReference>
<dbReference type="PANTHER" id="PTHR12216:SF4">
    <property type="entry name" value="UROCANATE HYDRATASE"/>
    <property type="match status" value="1"/>
</dbReference>
<dbReference type="PROSITE" id="PS01233">
    <property type="entry name" value="UROCANASE"/>
    <property type="match status" value="1"/>
</dbReference>
<feature type="binding site" evidence="10">
    <location>
        <position position="196"/>
    </location>
    <ligand>
        <name>NAD(+)</name>
        <dbReference type="ChEBI" id="CHEBI:57540"/>
    </ligand>
</feature>
<evidence type="ECO:0000313" key="15">
    <source>
        <dbReference type="Proteomes" id="UP000017819"/>
    </source>
</evidence>
<keyword evidence="4 10" id="KW-0369">Histidine metabolism</keyword>
<evidence type="ECO:0000256" key="9">
    <source>
        <dbReference type="ARBA" id="ARBA00056569"/>
    </source>
</evidence>
<evidence type="ECO:0000259" key="13">
    <source>
        <dbReference type="Pfam" id="PF17392"/>
    </source>
</evidence>
<dbReference type="OrthoDB" id="9764874at2"/>
<dbReference type="InterPro" id="IPR055351">
    <property type="entry name" value="Urocanase"/>
</dbReference>
<dbReference type="InterPro" id="IPR038364">
    <property type="entry name" value="Urocanase_central_sf"/>
</dbReference>
<dbReference type="InterPro" id="IPR023636">
    <property type="entry name" value="Urocanase_CS"/>
</dbReference>
<keyword evidence="5 10" id="KW-0520">NAD</keyword>
<feature type="binding site" evidence="10">
    <location>
        <begin position="242"/>
        <end position="243"/>
    </location>
    <ligand>
        <name>NAD(+)</name>
        <dbReference type="ChEBI" id="CHEBI:57540"/>
    </ligand>
</feature>
<evidence type="ECO:0000259" key="11">
    <source>
        <dbReference type="Pfam" id="PF01175"/>
    </source>
</evidence>
<evidence type="ECO:0000256" key="5">
    <source>
        <dbReference type="ARBA" id="ARBA00023027"/>
    </source>
</evidence>
<dbReference type="NCBIfam" id="NF003820">
    <property type="entry name" value="PRK05414.1"/>
    <property type="match status" value="1"/>
</dbReference>
<dbReference type="Pfam" id="PF01175">
    <property type="entry name" value="Urocanase"/>
    <property type="match status" value="1"/>
</dbReference>
<evidence type="ECO:0000259" key="12">
    <source>
        <dbReference type="Pfam" id="PF17391"/>
    </source>
</evidence>
<dbReference type="GO" id="GO:0019557">
    <property type="term" value="P:L-histidine catabolic process to glutamate and formate"/>
    <property type="evidence" value="ECO:0007669"/>
    <property type="project" value="UniProtKB-UniPathway"/>
</dbReference>
<feature type="binding site" evidence="10">
    <location>
        <begin position="267"/>
        <end position="271"/>
    </location>
    <ligand>
        <name>NAD(+)</name>
        <dbReference type="ChEBI" id="CHEBI:57540"/>
    </ligand>
</feature>
<dbReference type="PIRSF" id="PIRSF001423">
    <property type="entry name" value="Urocanate_hydrat"/>
    <property type="match status" value="1"/>
</dbReference>
<dbReference type="InterPro" id="IPR035085">
    <property type="entry name" value="Urocanase_Rossmann-like"/>
</dbReference>
<keyword evidence="15" id="KW-1185">Reference proteome</keyword>
<comment type="subcellular location">
    <subcellularLocation>
        <location evidence="10">Cytoplasm</location>
    </subcellularLocation>
</comment>
<comment type="caution">
    <text evidence="14">The sequence shown here is derived from an EMBL/GenBank/DDBJ whole genome shotgun (WGS) entry which is preliminary data.</text>
</comment>
<evidence type="ECO:0000256" key="8">
    <source>
        <dbReference type="ARBA" id="ARBA00047623"/>
    </source>
</evidence>
<reference evidence="14" key="1">
    <citation type="journal article" date="2014" name="Genome Announc.">
        <title>Draft Genome Sequence of Lutibaculum baratangense Strain AMV1T, Isolated from a Mud Volcano in Andamans, India.</title>
        <authorList>
            <person name="Singh A."/>
            <person name="Sreenivas A."/>
            <person name="Sathyanarayana Reddy G."/>
            <person name="Pinnaka A.K."/>
            <person name="Shivaji S."/>
        </authorList>
    </citation>
    <scope>NUCLEOTIDE SEQUENCE [LARGE SCALE GENOMIC DNA]</scope>
    <source>
        <strain evidence="14">AMV1</strain>
    </source>
</reference>
<feature type="domain" description="Urocanase N-terminal" evidence="12">
    <location>
        <begin position="14"/>
        <end position="137"/>
    </location>
</feature>
<dbReference type="EC" id="4.2.1.49" evidence="3 10"/>
<protein>
    <recommendedName>
        <fullName evidence="3 10">Urocanate hydratase</fullName>
        <shortName evidence="10">Urocanase</shortName>
        <ecNumber evidence="3 10">4.2.1.49</ecNumber>
    </recommendedName>
    <alternativeName>
        <fullName evidence="7 10">Imidazolonepropionate hydrolase</fullName>
    </alternativeName>
</protein>
<proteinExistence type="inferred from homology"/>
<feature type="binding site" evidence="10">
    <location>
        <position position="495"/>
    </location>
    <ligand>
        <name>NAD(+)</name>
        <dbReference type="ChEBI" id="CHEBI:57540"/>
    </ligand>
</feature>
<sequence>MNNPRHNLRDVYPPTGTEISAKSWLTEAPLRMLMNNLHPDVAENPHELVVYGGIGRAARTWDDFDRIVASLRELEADETLLVQSGKPVGVFRTHEDAPRVLIANSNLVPHWATWDHFSELDRKGLAMYGQMTAGSWIYIGTQGIVQGTYETFAEAGRQHYGGDLTGRWILTAGLGGMGGAQPLAAVMASACCLAVECDETRADFRIRTRYCDEKTSSLDEALAMIERWTKAGEAKSVALIGNAAEVFPELMRRMNDGGPRPDMVTDQTSAHDPVHGYLPLGWSVAEWRERQESDPKAVEAAARASMKQHVAAMVDFWNAGVPTLDYGNNIRQVAKEEGLDNAFAFPGFVPAYIRPLFCRGVGPFRWCALSGDPEDIYRTDAKVKELIDDPHLHNWLDMARERIAFQGLPARICWVGLGQRDKLGLAFNEMVRNGELKAPIVIGRDHLDSGSVASPNRETEAMRDGSDAVSDWPLLNALLNCASGATWVSLHHGGGVGMGFSQHSGMVICCDGTEAADARIARVLWNDPATGVMRHADAGYESAVECAREHGLNLPAILKG</sequence>
<gene>
    <name evidence="10" type="primary">hutU</name>
    <name evidence="14" type="ORF">N177_2776</name>
</gene>
<comment type="cofactor">
    <cofactor evidence="10">
        <name>NAD(+)</name>
        <dbReference type="ChEBI" id="CHEBI:57540"/>
    </cofactor>
    <text evidence="10">Binds 1 NAD(+) per subunit.</text>
</comment>
<evidence type="ECO:0000313" key="14">
    <source>
        <dbReference type="EMBL" id="ESR23831.1"/>
    </source>
</evidence>
<name>V4RCD6_9HYPH</name>
<dbReference type="RefSeq" id="WP_023432901.1">
    <property type="nucleotide sequence ID" value="NZ_AWXZ01000037.1"/>
</dbReference>
<evidence type="ECO:0000256" key="3">
    <source>
        <dbReference type="ARBA" id="ARBA00011992"/>
    </source>
</evidence>
<evidence type="ECO:0000256" key="4">
    <source>
        <dbReference type="ARBA" id="ARBA00022808"/>
    </source>
</evidence>
<feature type="binding site" evidence="10">
    <location>
        <begin position="277"/>
        <end position="278"/>
    </location>
    <ligand>
        <name>NAD(+)</name>
        <dbReference type="ChEBI" id="CHEBI:57540"/>
    </ligand>
</feature>